<dbReference type="Proteomes" id="UP001153269">
    <property type="component" value="Unassembled WGS sequence"/>
</dbReference>
<accession>A0A9N7VV01</accession>
<gene>
    <name evidence="2" type="ORF">PLEPLA_LOCUS42623</name>
</gene>
<organism evidence="2 3">
    <name type="scientific">Pleuronectes platessa</name>
    <name type="common">European plaice</name>
    <dbReference type="NCBI Taxonomy" id="8262"/>
    <lineage>
        <taxon>Eukaryota</taxon>
        <taxon>Metazoa</taxon>
        <taxon>Chordata</taxon>
        <taxon>Craniata</taxon>
        <taxon>Vertebrata</taxon>
        <taxon>Euteleostomi</taxon>
        <taxon>Actinopterygii</taxon>
        <taxon>Neopterygii</taxon>
        <taxon>Teleostei</taxon>
        <taxon>Neoteleostei</taxon>
        <taxon>Acanthomorphata</taxon>
        <taxon>Carangaria</taxon>
        <taxon>Pleuronectiformes</taxon>
        <taxon>Pleuronectoidei</taxon>
        <taxon>Pleuronectidae</taxon>
        <taxon>Pleuronectes</taxon>
    </lineage>
</organism>
<name>A0A9N7VV01_PLEPL</name>
<reference evidence="2" key="1">
    <citation type="submission" date="2020-03" db="EMBL/GenBank/DDBJ databases">
        <authorList>
            <person name="Weist P."/>
        </authorList>
    </citation>
    <scope>NUCLEOTIDE SEQUENCE</scope>
</reference>
<evidence type="ECO:0000313" key="3">
    <source>
        <dbReference type="Proteomes" id="UP001153269"/>
    </source>
</evidence>
<dbReference type="AlphaFoldDB" id="A0A9N7VV01"/>
<evidence type="ECO:0000256" key="1">
    <source>
        <dbReference type="SAM" id="MobiDB-lite"/>
    </source>
</evidence>
<proteinExistence type="predicted"/>
<dbReference type="EMBL" id="CADEAL010004228">
    <property type="protein sequence ID" value="CAB1454856.1"/>
    <property type="molecule type" value="Genomic_DNA"/>
</dbReference>
<feature type="compositionally biased region" description="Basic and acidic residues" evidence="1">
    <location>
        <begin position="112"/>
        <end position="128"/>
    </location>
</feature>
<feature type="region of interest" description="Disordered" evidence="1">
    <location>
        <begin position="108"/>
        <end position="135"/>
    </location>
</feature>
<keyword evidence="3" id="KW-1185">Reference proteome</keyword>
<evidence type="ECO:0000313" key="2">
    <source>
        <dbReference type="EMBL" id="CAB1454856.1"/>
    </source>
</evidence>
<comment type="caution">
    <text evidence="2">The sequence shown here is derived from an EMBL/GenBank/DDBJ whole genome shotgun (WGS) entry which is preliminary data.</text>
</comment>
<sequence length="135" mass="15263">MDLSDGEWRHTYQCVVLDKWEKTCNGWRLTSSWLSELEKKRVALTVREEASLDETTSGVVNVSITSIVGTMIPRATGSLPIQSSLPTKHPHTHLLTILCFKPGREKRRRRRGALERDDESLNRPEEGHTGAMAIP</sequence>
<protein>
    <submittedName>
        <fullName evidence="2">Uncharacterized protein</fullName>
    </submittedName>
</protein>